<dbReference type="Proteomes" id="UP000041254">
    <property type="component" value="Unassembled WGS sequence"/>
</dbReference>
<proteinExistence type="predicted"/>
<dbReference type="InParanoid" id="A0A0G4EZZ3"/>
<sequence>MEEGNWVEIGEVIELGGQYGYCELPVILTADDINTHANKTAYGSLPRVLTQLMVVGRHVAFGDGKRLQIFRHANGEVRAIEDEPGFRLTIDPPLAHGDYLYQQHRLQHDTPVQSSIDFYDEVPWSPTIDASLSSFAKRMIIDHFKQTHPRTHRGYWGYEQHTELDKRVGGSRLDTLLTQSPHTPVAGCSTTYSSRGYMRYLVLTNGSHPFVAWIILEDELIDDNVWVTVKATEAPACGTAAFKIRFPLTSALARVMLGAGVAPHVFDDPADYPHTDYDHF</sequence>
<dbReference type="EMBL" id="CDMY01000356">
    <property type="protein sequence ID" value="CEM04827.1"/>
    <property type="molecule type" value="Genomic_DNA"/>
</dbReference>
<keyword evidence="2" id="KW-1185">Reference proteome</keyword>
<evidence type="ECO:0000313" key="1">
    <source>
        <dbReference type="EMBL" id="CEM04827.1"/>
    </source>
</evidence>
<dbReference type="PhylomeDB" id="A0A0G4EZZ3"/>
<evidence type="ECO:0000313" key="2">
    <source>
        <dbReference type="Proteomes" id="UP000041254"/>
    </source>
</evidence>
<protein>
    <submittedName>
        <fullName evidence="1">Uncharacterized protein</fullName>
    </submittedName>
</protein>
<reference evidence="1 2" key="1">
    <citation type="submission" date="2014-11" db="EMBL/GenBank/DDBJ databases">
        <authorList>
            <person name="Zhu J."/>
            <person name="Qi W."/>
            <person name="Song R."/>
        </authorList>
    </citation>
    <scope>NUCLEOTIDE SEQUENCE [LARGE SCALE GENOMIC DNA]</scope>
</reference>
<gene>
    <name evidence="1" type="ORF">Vbra_14098</name>
</gene>
<accession>A0A0G4EZZ3</accession>
<organism evidence="1 2">
    <name type="scientific">Vitrella brassicaformis (strain CCMP3155)</name>
    <dbReference type="NCBI Taxonomy" id="1169540"/>
    <lineage>
        <taxon>Eukaryota</taxon>
        <taxon>Sar</taxon>
        <taxon>Alveolata</taxon>
        <taxon>Colpodellida</taxon>
        <taxon>Vitrellaceae</taxon>
        <taxon>Vitrella</taxon>
    </lineage>
</organism>
<dbReference type="VEuPathDB" id="CryptoDB:Vbra_14098"/>
<dbReference type="AlphaFoldDB" id="A0A0G4EZZ3"/>
<name>A0A0G4EZZ3_VITBC</name>